<evidence type="ECO:0000313" key="2">
    <source>
        <dbReference type="EMBL" id="UWM46345.1"/>
    </source>
</evidence>
<feature type="transmembrane region" description="Helical" evidence="1">
    <location>
        <begin position="136"/>
        <end position="155"/>
    </location>
</feature>
<sequence length="190" mass="20510">MLNIDRKYLISLDKGTLKKQRLIMQVIAILLLLGGIFCLINPLASGAALSMIIGILLLLSGIAVVIGMISNRSHNLWPMVTGILLGVAYIVMGYVFITNPTVGMISLAIVLGVLFAFGGVMRLITGFRMWGLPGAWLQILLGVLDLIITYLLVSAGPLMSITMVTTLVGIEMLFSSFGCFMVASLYKRNS</sequence>
<dbReference type="PANTHER" id="PTHR34989:SF1">
    <property type="entry name" value="PROTEIN HDED"/>
    <property type="match status" value="1"/>
</dbReference>
<accession>A0ABY5UUC5</accession>
<feature type="transmembrane region" description="Helical" evidence="1">
    <location>
        <begin position="21"/>
        <end position="42"/>
    </location>
</feature>
<dbReference type="RefSeq" id="WP_050150634.1">
    <property type="nucleotide sequence ID" value="NZ_CABHWS010000098.1"/>
</dbReference>
<keyword evidence="3" id="KW-1185">Reference proteome</keyword>
<protein>
    <submittedName>
        <fullName evidence="2">HdeD family acid-resistance protein</fullName>
    </submittedName>
</protein>
<reference evidence="2" key="1">
    <citation type="submission" date="2022-08" db="EMBL/GenBank/DDBJ databases">
        <authorList>
            <person name="Bogun A."/>
            <person name="Kislichkina A."/>
            <person name="Solomentsev V."/>
            <person name="Skryabin Y."/>
            <person name="Sizova A."/>
            <person name="Platonov M."/>
            <person name="Dentovskaya S."/>
        </authorList>
    </citation>
    <scope>NUCLEOTIDE SEQUENCE</scope>
    <source>
        <strain evidence="2">SCPM-O-B-7604</strain>
    </source>
</reference>
<evidence type="ECO:0000256" key="1">
    <source>
        <dbReference type="SAM" id="Phobius"/>
    </source>
</evidence>
<feature type="transmembrane region" description="Helical" evidence="1">
    <location>
        <begin position="161"/>
        <end position="186"/>
    </location>
</feature>
<dbReference type="PANTHER" id="PTHR34989">
    <property type="entry name" value="PROTEIN HDED"/>
    <property type="match status" value="1"/>
</dbReference>
<dbReference type="Pfam" id="PF03729">
    <property type="entry name" value="DUF308"/>
    <property type="match status" value="1"/>
</dbReference>
<dbReference type="PRINTS" id="PR01077">
    <property type="entry name" value="CLAUDIN"/>
</dbReference>
<organism evidence="2 3">
    <name type="scientific">Yersinia alsatica</name>
    <dbReference type="NCBI Taxonomy" id="2890317"/>
    <lineage>
        <taxon>Bacteria</taxon>
        <taxon>Pseudomonadati</taxon>
        <taxon>Pseudomonadota</taxon>
        <taxon>Gammaproteobacteria</taxon>
        <taxon>Enterobacterales</taxon>
        <taxon>Yersiniaceae</taxon>
        <taxon>Yersinia</taxon>
    </lineage>
</organism>
<name>A0ABY5UUC5_9GAMM</name>
<gene>
    <name evidence="2" type="ORF">N0H69_05815</name>
</gene>
<feature type="transmembrane region" description="Helical" evidence="1">
    <location>
        <begin position="48"/>
        <end position="69"/>
    </location>
</feature>
<evidence type="ECO:0000313" key="3">
    <source>
        <dbReference type="Proteomes" id="UP001057860"/>
    </source>
</evidence>
<feature type="transmembrane region" description="Helical" evidence="1">
    <location>
        <begin position="103"/>
        <end position="124"/>
    </location>
</feature>
<dbReference type="InterPro" id="IPR005325">
    <property type="entry name" value="DUF308_memb"/>
</dbReference>
<dbReference type="EMBL" id="CP104006">
    <property type="protein sequence ID" value="UWM46345.1"/>
    <property type="molecule type" value="Genomic_DNA"/>
</dbReference>
<dbReference type="GeneID" id="75139496"/>
<keyword evidence="1" id="KW-0472">Membrane</keyword>
<feature type="transmembrane region" description="Helical" evidence="1">
    <location>
        <begin position="76"/>
        <end position="97"/>
    </location>
</feature>
<dbReference type="InterPro" id="IPR052712">
    <property type="entry name" value="Acid_resist_chaperone_HdeD"/>
</dbReference>
<dbReference type="NCBIfam" id="NF007577">
    <property type="entry name" value="PRK10209.1"/>
    <property type="match status" value="1"/>
</dbReference>
<dbReference type="Proteomes" id="UP001057860">
    <property type="component" value="Chromosome"/>
</dbReference>
<keyword evidence="1" id="KW-0812">Transmembrane</keyword>
<proteinExistence type="predicted"/>
<keyword evidence="1" id="KW-1133">Transmembrane helix</keyword>